<evidence type="ECO:0000313" key="1">
    <source>
        <dbReference type="EMBL" id="MXP20584.1"/>
    </source>
</evidence>
<protein>
    <submittedName>
        <fullName evidence="1">Uncharacterized protein</fullName>
    </submittedName>
</protein>
<dbReference type="RefSeq" id="WP_160900704.1">
    <property type="nucleotide sequence ID" value="NZ_CP102850.1"/>
</dbReference>
<dbReference type="EMBL" id="WMBR01000001">
    <property type="protein sequence ID" value="MXP20584.1"/>
    <property type="molecule type" value="Genomic_DNA"/>
</dbReference>
<dbReference type="Proteomes" id="UP000475545">
    <property type="component" value="Unassembled WGS sequence"/>
</dbReference>
<sequence length="188" mass="19948">MRVYLPATLAMLMELNEVGEIRAIGGTGFALTPTLRESFVAGDDEELAEVAMREAARASLRLLAGEAPEPGDDAAEADLTADELTTAPGDTPRLPPRRVVVAADVADVALHPELDDAVVRINGPVPLRDIASVHVDVAEAEDKVRAAVVVIDAADLGDQDAELAVGDVEDFDLAWYATQELPFLLELL</sequence>
<dbReference type="Pfam" id="PF21853">
    <property type="entry name" value="DUF6912"/>
    <property type="match status" value="1"/>
</dbReference>
<keyword evidence="2" id="KW-1185">Reference proteome</keyword>
<proteinExistence type="predicted"/>
<comment type="caution">
    <text evidence="1">The sequence shown here is derived from an EMBL/GenBank/DDBJ whole genome shotgun (WGS) entry which is preliminary data.</text>
</comment>
<dbReference type="AlphaFoldDB" id="A0A6L7GKZ8"/>
<accession>A0A6L7GKZ8</accession>
<evidence type="ECO:0000313" key="2">
    <source>
        <dbReference type="Proteomes" id="UP000475545"/>
    </source>
</evidence>
<dbReference type="InterPro" id="IPR054206">
    <property type="entry name" value="DUF6912"/>
</dbReference>
<organism evidence="1 2">
    <name type="scientific">Gordonia mangrovi</name>
    <dbReference type="NCBI Taxonomy" id="2665643"/>
    <lineage>
        <taxon>Bacteria</taxon>
        <taxon>Bacillati</taxon>
        <taxon>Actinomycetota</taxon>
        <taxon>Actinomycetes</taxon>
        <taxon>Mycobacteriales</taxon>
        <taxon>Gordoniaceae</taxon>
        <taxon>Gordonia</taxon>
    </lineage>
</organism>
<reference evidence="1 2" key="1">
    <citation type="submission" date="2019-11" db="EMBL/GenBank/DDBJ databases">
        <title>Gordonia sp. nov., a novel actinobacterium isolated from mangrove soil in Hainan.</title>
        <authorList>
            <person name="Huang X."/>
            <person name="Xie Y."/>
            <person name="Chu X."/>
            <person name="Xiao K."/>
        </authorList>
    </citation>
    <scope>NUCLEOTIDE SEQUENCE [LARGE SCALE GENOMIC DNA]</scope>
    <source>
        <strain evidence="1 2">HNM0687</strain>
    </source>
</reference>
<name>A0A6L7GKZ8_9ACTN</name>
<gene>
    <name evidence="1" type="ORF">GIY30_04320</name>
</gene>